<keyword evidence="2" id="KW-1185">Reference proteome</keyword>
<dbReference type="PANTHER" id="PTHR11626">
    <property type="entry name" value="FARNESYL-DIPHOSPHATE FARNESYLTRANSFERASE"/>
    <property type="match status" value="1"/>
</dbReference>
<dbReference type="Pfam" id="PF00494">
    <property type="entry name" value="SQS_PSY"/>
    <property type="match status" value="1"/>
</dbReference>
<dbReference type="PATRIC" id="fig|272569.17.peg.2168"/>
<dbReference type="PANTHER" id="PTHR11626:SF2">
    <property type="entry name" value="SQUALENE SYNTHASE"/>
    <property type="match status" value="1"/>
</dbReference>
<dbReference type="InterPro" id="IPR044844">
    <property type="entry name" value="Trans_IPPS_euk-type"/>
</dbReference>
<proteinExistence type="predicted"/>
<name>Q5V250_HALMA</name>
<evidence type="ECO:0000313" key="1">
    <source>
        <dbReference type="EMBL" id="AAV46402.1"/>
    </source>
</evidence>
<sequence length="416" mass="46006">MIAARTVSTNIAVSRVFTVASSQSLCRSYLKIGSDTRESVGTPNRDRDGTDAVAVPFLSSYALPRMSGMSQNHTDRSSSEDIEWCYDAVHRVSRTFSLTISELNEPMARDICLGYLLCRVADTIEDAGHLPPAVQTELLQTYSRSLEPSSGTTVSSFHDAVEEWIPTTTNADWEVVENAGRIVDVFHTLDDHSTQTIRGPVRELVDGMAMFVDRYADAGGLRIKTLDELEEYCWYAAGTVGTLVTGLVSHEATDEQIAQMEENARSFALLLQLVNVAKDAATDMEEENNVYLPLELLHEQGLDHSDVSDTGNVDSLVPVIEQVTERAEGYLDDAQAWLEAMPETRGNTLSAWAIPFLLAVGTIRELRERPADVIEQGNVKISREEVHSVTQQFGGDNDPSIGELRAKIRQQPLHQY</sequence>
<dbReference type="STRING" id="272569.rrnAC1477"/>
<dbReference type="Proteomes" id="UP000001169">
    <property type="component" value="Chromosome I"/>
</dbReference>
<dbReference type="EnsemblBacteria" id="AAV46402">
    <property type="protein sequence ID" value="AAV46402"/>
    <property type="gene ID" value="rrnAC1477"/>
</dbReference>
<dbReference type="eggNOG" id="arCOG02936">
    <property type="taxonomic scope" value="Archaea"/>
</dbReference>
<organism evidence="1 2">
    <name type="scientific">Haloarcula marismortui (strain ATCC 43049 / DSM 3752 / JCM 8966 / VKM B-1809)</name>
    <name type="common">Halobacterium marismortui</name>
    <dbReference type="NCBI Taxonomy" id="272569"/>
    <lineage>
        <taxon>Archaea</taxon>
        <taxon>Methanobacteriati</taxon>
        <taxon>Methanobacteriota</taxon>
        <taxon>Stenosarchaea group</taxon>
        <taxon>Halobacteria</taxon>
        <taxon>Halobacteriales</taxon>
        <taxon>Haloarculaceae</taxon>
        <taxon>Haloarcula</taxon>
    </lineage>
</organism>
<dbReference type="SFLD" id="SFLDS00005">
    <property type="entry name" value="Isoprenoid_Synthase_Type_I"/>
    <property type="match status" value="1"/>
</dbReference>
<dbReference type="EMBL" id="AY596297">
    <property type="protein sequence ID" value="AAV46402.1"/>
    <property type="molecule type" value="Genomic_DNA"/>
</dbReference>
<dbReference type="AlphaFoldDB" id="Q5V250"/>
<keyword evidence="1" id="KW-0808">Transferase</keyword>
<dbReference type="InterPro" id="IPR008949">
    <property type="entry name" value="Isoprenoid_synthase_dom_sf"/>
</dbReference>
<dbReference type="InterPro" id="IPR002060">
    <property type="entry name" value="Squ/phyt_synthse"/>
</dbReference>
<accession>Q5V250</accession>
<dbReference type="EC" id="2.5.1.21" evidence="1"/>
<dbReference type="SUPFAM" id="SSF48576">
    <property type="entry name" value="Terpenoid synthases"/>
    <property type="match status" value="1"/>
</dbReference>
<dbReference type="HOGENOM" id="CLU_031981_1_2_2"/>
<dbReference type="GO" id="GO:0045338">
    <property type="term" value="P:farnesyl diphosphate metabolic process"/>
    <property type="evidence" value="ECO:0007669"/>
    <property type="project" value="InterPro"/>
</dbReference>
<dbReference type="SFLD" id="SFLDG01018">
    <property type="entry name" value="Squalene/Phytoene_Synthase_Lik"/>
    <property type="match status" value="1"/>
</dbReference>
<dbReference type="PaxDb" id="272569-rrnAC1477"/>
<evidence type="ECO:0000313" key="2">
    <source>
        <dbReference type="Proteomes" id="UP000001169"/>
    </source>
</evidence>
<dbReference type="GO" id="GO:0051996">
    <property type="term" value="F:squalene synthase [NAD(P)H] activity"/>
    <property type="evidence" value="ECO:0007669"/>
    <property type="project" value="UniProtKB-EC"/>
</dbReference>
<reference evidence="1 2" key="1">
    <citation type="journal article" date="2004" name="Genome Res.">
        <title>Genome sequence of Haloarcula marismortui: a halophilic archaeon from the Dead Sea.</title>
        <authorList>
            <person name="Baliga N.S."/>
            <person name="Bonneau R."/>
            <person name="Facciotti M.T."/>
            <person name="Pan M."/>
            <person name="Glusman G."/>
            <person name="Deutsch E.W."/>
            <person name="Shannon P."/>
            <person name="Chiu Y."/>
            <person name="Weng R.S."/>
            <person name="Gan R.R."/>
            <person name="Hung P."/>
            <person name="Date S.V."/>
            <person name="Marcotte E."/>
            <person name="Hood L."/>
            <person name="Ng W.V."/>
        </authorList>
    </citation>
    <scope>NUCLEOTIDE SEQUENCE [LARGE SCALE GENOMIC DNA]</scope>
    <source>
        <strain evidence="2">ATCC 43049 / DSM 3752 / JCM 8966 / VKM B-1809</strain>
    </source>
</reference>
<dbReference type="Gene3D" id="1.10.600.10">
    <property type="entry name" value="Farnesyl Diphosphate Synthase"/>
    <property type="match status" value="1"/>
</dbReference>
<gene>
    <name evidence="1" type="primary">fdfT</name>
    <name evidence="1" type="ordered locus">rrnAC1477</name>
</gene>
<protein>
    <submittedName>
        <fullName evidence="1">Farnesyl-diphosphate farnesyltransferase</fullName>
        <ecNumber evidence="1">2.5.1.21</ecNumber>
    </submittedName>
</protein>
<dbReference type="KEGG" id="hma:rrnAC1477"/>